<dbReference type="EMBL" id="AZCN01000016">
    <property type="protein sequence ID" value="KRK18407.1"/>
    <property type="molecule type" value="Genomic_DNA"/>
</dbReference>
<keyword evidence="1" id="KW-0812">Transmembrane</keyword>
<proteinExistence type="predicted"/>
<reference evidence="2 3" key="1">
    <citation type="journal article" date="2015" name="Genome Announc.">
        <title>Expanding the biotechnology potential of lactobacilli through comparative genomics of 213 strains and associated genera.</title>
        <authorList>
            <person name="Sun Z."/>
            <person name="Harris H.M."/>
            <person name="McCann A."/>
            <person name="Guo C."/>
            <person name="Argimon S."/>
            <person name="Zhang W."/>
            <person name="Yang X."/>
            <person name="Jeffery I.B."/>
            <person name="Cooney J.C."/>
            <person name="Kagawa T.F."/>
            <person name="Liu W."/>
            <person name="Song Y."/>
            <person name="Salvetti E."/>
            <person name="Wrobel A."/>
            <person name="Rasinkangas P."/>
            <person name="Parkhill J."/>
            <person name="Rea M.C."/>
            <person name="O'Sullivan O."/>
            <person name="Ritari J."/>
            <person name="Douillard F.P."/>
            <person name="Paul Ross R."/>
            <person name="Yang R."/>
            <person name="Briner A.E."/>
            <person name="Felis G.E."/>
            <person name="de Vos W.M."/>
            <person name="Barrangou R."/>
            <person name="Klaenhammer T.R."/>
            <person name="Caufield P.W."/>
            <person name="Cui Y."/>
            <person name="Zhang H."/>
            <person name="O'Toole P.W."/>
        </authorList>
    </citation>
    <scope>NUCLEOTIDE SEQUENCE [LARGE SCALE GENOMIC DNA]</scope>
    <source>
        <strain evidence="2 3">DSM 20001</strain>
    </source>
</reference>
<name>A0A0R1FHY1_9LACO</name>
<evidence type="ECO:0000256" key="1">
    <source>
        <dbReference type="SAM" id="Phobius"/>
    </source>
</evidence>
<dbReference type="AlphaFoldDB" id="A0A0R1FHY1"/>
<sequence length="171" mass="19138">MLRDYIMSAAIFSLFSFAWFGWAQETLPTQWRWPVALASGSALLLAAYSGYLSYQHWHSASVLAAEANYQWYLIFVISEFILAGSGALLLLKKHQSAYVAPWISLIVGSHFIALQFIFHDPSLYLLAALMISVSLGGLFRQIHARSALVGVSNGVILLGFALFNFGRFFWH</sequence>
<dbReference type="Proteomes" id="UP000051181">
    <property type="component" value="Unassembled WGS sequence"/>
</dbReference>
<feature type="transmembrane region" description="Helical" evidence="1">
    <location>
        <begin position="69"/>
        <end position="91"/>
    </location>
</feature>
<dbReference type="PATRIC" id="fig|913848.6.peg.609"/>
<evidence type="ECO:0000313" key="3">
    <source>
        <dbReference type="Proteomes" id="UP000051181"/>
    </source>
</evidence>
<dbReference type="eggNOG" id="ENOG5032205">
    <property type="taxonomic scope" value="Bacteria"/>
</dbReference>
<organism evidence="2 3">
    <name type="scientific">Loigolactobacillus coryniformis subsp. coryniformis KCTC 3167 = DSM 20001</name>
    <dbReference type="NCBI Taxonomy" id="913848"/>
    <lineage>
        <taxon>Bacteria</taxon>
        <taxon>Bacillati</taxon>
        <taxon>Bacillota</taxon>
        <taxon>Bacilli</taxon>
        <taxon>Lactobacillales</taxon>
        <taxon>Lactobacillaceae</taxon>
        <taxon>Loigolactobacillus</taxon>
    </lineage>
</organism>
<feature type="transmembrane region" description="Helical" evidence="1">
    <location>
        <begin position="6"/>
        <end position="23"/>
    </location>
</feature>
<evidence type="ECO:0000313" key="2">
    <source>
        <dbReference type="EMBL" id="KRK18407.1"/>
    </source>
</evidence>
<feature type="transmembrane region" description="Helical" evidence="1">
    <location>
        <begin position="35"/>
        <end position="57"/>
    </location>
</feature>
<keyword evidence="1" id="KW-0472">Membrane</keyword>
<keyword evidence="1" id="KW-1133">Transmembrane helix</keyword>
<feature type="transmembrane region" description="Helical" evidence="1">
    <location>
        <begin position="147"/>
        <end position="170"/>
    </location>
</feature>
<gene>
    <name evidence="2" type="ORF">FD22_GL000594</name>
</gene>
<protein>
    <submittedName>
        <fullName evidence="2">Uncharacterized protein</fullName>
    </submittedName>
</protein>
<dbReference type="RefSeq" id="WP_010008965.1">
    <property type="nucleotide sequence ID" value="NZ_AZCN01000016.1"/>
</dbReference>
<feature type="transmembrane region" description="Helical" evidence="1">
    <location>
        <begin position="123"/>
        <end position="140"/>
    </location>
</feature>
<feature type="transmembrane region" description="Helical" evidence="1">
    <location>
        <begin position="98"/>
        <end position="117"/>
    </location>
</feature>
<dbReference type="GeneID" id="65917801"/>
<accession>A0A0R1FHY1</accession>
<comment type="caution">
    <text evidence="2">The sequence shown here is derived from an EMBL/GenBank/DDBJ whole genome shotgun (WGS) entry which is preliminary data.</text>
</comment>